<dbReference type="SMART" id="SM00060">
    <property type="entry name" value="FN3"/>
    <property type="match status" value="1"/>
</dbReference>
<evidence type="ECO:0000256" key="3">
    <source>
        <dbReference type="ARBA" id="ARBA00022741"/>
    </source>
</evidence>
<dbReference type="PANTHER" id="PTHR46877:SF14">
    <property type="entry name" value="RECEPTOR PROTEIN-TYROSINE KINASE"/>
    <property type="match status" value="1"/>
</dbReference>
<evidence type="ECO:0000256" key="9">
    <source>
        <dbReference type="SAM" id="Phobius"/>
    </source>
</evidence>
<keyword evidence="5 9" id="KW-1133">Transmembrane helix</keyword>
<evidence type="ECO:0000256" key="1">
    <source>
        <dbReference type="ARBA" id="ARBA00004167"/>
    </source>
</evidence>
<gene>
    <name evidence="13" type="primary">NEO1_4</name>
    <name evidence="13" type="ORF">OS493_011202</name>
</gene>
<evidence type="ECO:0000256" key="8">
    <source>
        <dbReference type="PROSITE-ProRule" id="PRU10141"/>
    </source>
</evidence>
<dbReference type="GO" id="GO:0003993">
    <property type="term" value="F:acid phosphatase activity"/>
    <property type="evidence" value="ECO:0007669"/>
    <property type="project" value="UniProtKB-EC"/>
</dbReference>
<reference evidence="13" key="1">
    <citation type="submission" date="2023-01" db="EMBL/GenBank/DDBJ databases">
        <title>Genome assembly of the deep-sea coral Lophelia pertusa.</title>
        <authorList>
            <person name="Herrera S."/>
            <person name="Cordes E."/>
        </authorList>
    </citation>
    <scope>NUCLEOTIDE SEQUENCE</scope>
    <source>
        <strain evidence="13">USNM1676648</strain>
        <tissue evidence="13">Polyp</tissue>
    </source>
</reference>
<dbReference type="CDD" id="cd00063">
    <property type="entry name" value="FN3"/>
    <property type="match status" value="1"/>
</dbReference>
<feature type="transmembrane region" description="Helical" evidence="9">
    <location>
        <begin position="377"/>
        <end position="400"/>
    </location>
</feature>
<comment type="caution">
    <text evidence="13">The sequence shown here is derived from an EMBL/GenBank/DDBJ whole genome shotgun (WGS) entry which is preliminary data.</text>
</comment>
<name>A0A9W9Z1X9_9CNID</name>
<keyword evidence="4 8" id="KW-0067">ATP-binding</keyword>
<dbReference type="PROSITE" id="PS50853">
    <property type="entry name" value="FN3"/>
    <property type="match status" value="1"/>
</dbReference>
<accession>A0A9W9Z1X9</accession>
<evidence type="ECO:0000256" key="4">
    <source>
        <dbReference type="ARBA" id="ARBA00022840"/>
    </source>
</evidence>
<dbReference type="OrthoDB" id="6244967at2759"/>
<evidence type="ECO:0000313" key="14">
    <source>
        <dbReference type="Proteomes" id="UP001163046"/>
    </source>
</evidence>
<evidence type="ECO:0000259" key="11">
    <source>
        <dbReference type="PROSITE" id="PS50835"/>
    </source>
</evidence>
<dbReference type="InterPro" id="IPR013783">
    <property type="entry name" value="Ig-like_fold"/>
</dbReference>
<dbReference type="GO" id="GO:0005886">
    <property type="term" value="C:plasma membrane"/>
    <property type="evidence" value="ECO:0007669"/>
    <property type="project" value="TreeGrafter"/>
</dbReference>
<feature type="binding site" evidence="8">
    <location>
        <position position="603"/>
    </location>
    <ligand>
        <name>ATP</name>
        <dbReference type="ChEBI" id="CHEBI:30616"/>
    </ligand>
</feature>
<feature type="signal peptide" evidence="10">
    <location>
        <begin position="1"/>
        <end position="31"/>
    </location>
</feature>
<keyword evidence="3 8" id="KW-0547">Nucleotide-binding</keyword>
<dbReference type="Pfam" id="PF00041">
    <property type="entry name" value="fn3"/>
    <property type="match status" value="1"/>
</dbReference>
<dbReference type="GO" id="GO:0007411">
    <property type="term" value="P:axon guidance"/>
    <property type="evidence" value="ECO:0007669"/>
    <property type="project" value="TreeGrafter"/>
</dbReference>
<evidence type="ECO:0000259" key="12">
    <source>
        <dbReference type="PROSITE" id="PS50853"/>
    </source>
</evidence>
<evidence type="ECO:0000256" key="7">
    <source>
        <dbReference type="ARBA" id="ARBA00023170"/>
    </source>
</evidence>
<dbReference type="PROSITE" id="PS50835">
    <property type="entry name" value="IG_LIKE"/>
    <property type="match status" value="2"/>
</dbReference>
<dbReference type="Gene3D" id="2.60.40.10">
    <property type="entry name" value="Immunoglobulins"/>
    <property type="match status" value="3"/>
</dbReference>
<dbReference type="InterPro" id="IPR036179">
    <property type="entry name" value="Ig-like_dom_sf"/>
</dbReference>
<keyword evidence="13" id="KW-0378">Hydrolase</keyword>
<dbReference type="Gene3D" id="3.30.200.20">
    <property type="entry name" value="Phosphorylase Kinase, domain 1"/>
    <property type="match status" value="1"/>
</dbReference>
<comment type="subcellular location">
    <subcellularLocation>
        <location evidence="1">Membrane</location>
        <topology evidence="1">Single-pass membrane protein</topology>
    </subcellularLocation>
</comment>
<evidence type="ECO:0000256" key="6">
    <source>
        <dbReference type="ARBA" id="ARBA00023136"/>
    </source>
</evidence>
<dbReference type="EMBL" id="MU826830">
    <property type="protein sequence ID" value="KAJ7373597.1"/>
    <property type="molecule type" value="Genomic_DNA"/>
</dbReference>
<dbReference type="GO" id="GO:0030425">
    <property type="term" value="C:dendrite"/>
    <property type="evidence" value="ECO:0007669"/>
    <property type="project" value="TreeGrafter"/>
</dbReference>
<dbReference type="InterPro" id="IPR007110">
    <property type="entry name" value="Ig-like_dom"/>
</dbReference>
<dbReference type="SMART" id="SM00409">
    <property type="entry name" value="IG"/>
    <property type="match status" value="2"/>
</dbReference>
<keyword evidence="14" id="KW-1185">Reference proteome</keyword>
<organism evidence="13 14">
    <name type="scientific">Desmophyllum pertusum</name>
    <dbReference type="NCBI Taxonomy" id="174260"/>
    <lineage>
        <taxon>Eukaryota</taxon>
        <taxon>Metazoa</taxon>
        <taxon>Cnidaria</taxon>
        <taxon>Anthozoa</taxon>
        <taxon>Hexacorallia</taxon>
        <taxon>Scleractinia</taxon>
        <taxon>Caryophylliina</taxon>
        <taxon>Caryophylliidae</taxon>
        <taxon>Desmophyllum</taxon>
    </lineage>
</organism>
<dbReference type="AlphaFoldDB" id="A0A9W9Z1X9"/>
<dbReference type="InterPro" id="IPR036116">
    <property type="entry name" value="FN3_sf"/>
</dbReference>
<sequence length="626" mass="69575">MAIISCLERRTEYLLLLLVTCGLLILPPVTCQSCNSQNGLIKIFSSSSNNTFPINATVNLTCKAWQTDDLATRPYMIYWYDPQGKRVGERCEAASQAVKEMSCPLMVGPLTKEKCGVYTCKAINRKHLCSNEIFEISLLAEPLIEIFPSPSNHTLPINATINLTCKAWQNEELAKEDPKTKPDRIYWYDPQDKPVGEECEAASQAAKEMSCPLMVGPLTKDKFGVYTCKAVNGNNQSSNKIFQINVQEPFPPYAVNNSASGQKGVPGDLPQNVIINSTSSTSITIAWDPPREPNGPILGYDVMYYECDDPNTTNIVRNVQQRVHTIKDLQPWRCYRIRVACQSSGGLGRYSDWVETRTNAGDSSRPPTENKSSKPEIIAISVACVAATMLIFGISGFLWYRRAKRSRKAHDASKTCTDPAEQIRLKEPDTLQLLLVDHAKKETDDETDMLLDAPVDIPATMLQKANELPLASEVEDTCPERPPEPITNEITRNNELGSCLQHSRSQNDLKPVESHTCTCSLNTKDGSCVTSTECIDSIVVDQDIDSDSEGQSGDIQLSQETSWEIDMERLEVLDKVLGEGEFGIVHKGRYAGKDGKITDVAVKQLKGTTQIIIRFRLFTICLFLKI</sequence>
<feature type="domain" description="Fibronectin type-III" evidence="12">
    <location>
        <begin position="269"/>
        <end position="361"/>
    </location>
</feature>
<evidence type="ECO:0000256" key="2">
    <source>
        <dbReference type="ARBA" id="ARBA00022692"/>
    </source>
</evidence>
<keyword evidence="6 9" id="KW-0472">Membrane</keyword>
<dbReference type="InterPro" id="IPR017441">
    <property type="entry name" value="Protein_kinase_ATP_BS"/>
</dbReference>
<feature type="domain" description="Ig-like" evidence="11">
    <location>
        <begin position="27"/>
        <end position="137"/>
    </location>
</feature>
<dbReference type="SUPFAM" id="SSF49265">
    <property type="entry name" value="Fibronectin type III"/>
    <property type="match status" value="1"/>
</dbReference>
<evidence type="ECO:0000313" key="13">
    <source>
        <dbReference type="EMBL" id="KAJ7373597.1"/>
    </source>
</evidence>
<dbReference type="GO" id="GO:0005005">
    <property type="term" value="F:transmembrane-ephrin receptor activity"/>
    <property type="evidence" value="ECO:0007669"/>
    <property type="project" value="TreeGrafter"/>
</dbReference>
<dbReference type="PROSITE" id="PS00107">
    <property type="entry name" value="PROTEIN_KINASE_ATP"/>
    <property type="match status" value="1"/>
</dbReference>
<evidence type="ECO:0000256" key="10">
    <source>
        <dbReference type="SAM" id="SignalP"/>
    </source>
</evidence>
<keyword evidence="2 9" id="KW-0812">Transmembrane</keyword>
<keyword evidence="7" id="KW-0675">Receptor</keyword>
<dbReference type="PANTHER" id="PTHR46877">
    <property type="entry name" value="EPH RECEPTOR A5"/>
    <property type="match status" value="1"/>
</dbReference>
<dbReference type="GO" id="GO:0005524">
    <property type="term" value="F:ATP binding"/>
    <property type="evidence" value="ECO:0007669"/>
    <property type="project" value="UniProtKB-UniRule"/>
</dbReference>
<dbReference type="InterPro" id="IPR003599">
    <property type="entry name" value="Ig_sub"/>
</dbReference>
<feature type="chain" id="PRO_5040797890" evidence="10">
    <location>
        <begin position="32"/>
        <end position="626"/>
    </location>
</feature>
<dbReference type="InterPro" id="IPR050449">
    <property type="entry name" value="Ephrin_rcpt_TKs"/>
</dbReference>
<dbReference type="SUPFAM" id="SSF48726">
    <property type="entry name" value="Immunoglobulin"/>
    <property type="match status" value="2"/>
</dbReference>
<keyword evidence="10" id="KW-0732">Signal</keyword>
<feature type="domain" description="Ig-like" evidence="11">
    <location>
        <begin position="142"/>
        <end position="245"/>
    </location>
</feature>
<dbReference type="EC" id="3.1.3.2" evidence="13"/>
<protein>
    <submittedName>
        <fullName evidence="13">Aminophospholipid-translocase</fullName>
        <ecNumber evidence="13">3.1.3.2</ecNumber>
    </submittedName>
</protein>
<dbReference type="InterPro" id="IPR003961">
    <property type="entry name" value="FN3_dom"/>
</dbReference>
<proteinExistence type="predicted"/>
<evidence type="ECO:0000256" key="5">
    <source>
        <dbReference type="ARBA" id="ARBA00022989"/>
    </source>
</evidence>
<dbReference type="Proteomes" id="UP001163046">
    <property type="component" value="Unassembled WGS sequence"/>
</dbReference>